<evidence type="ECO:0000256" key="6">
    <source>
        <dbReference type="ARBA" id="ARBA00022804"/>
    </source>
</evidence>
<dbReference type="PRINTS" id="PR00796">
    <property type="entry name" value="SPIKEPROTEIN"/>
</dbReference>
<evidence type="ECO:0000256" key="10">
    <source>
        <dbReference type="ARBA" id="ARBA00023136"/>
    </source>
</evidence>
<keyword evidence="11" id="KW-0325">Glycoprotein</keyword>
<dbReference type="GO" id="GO:0019013">
    <property type="term" value="C:viral nucleocapsid"/>
    <property type="evidence" value="ECO:0007669"/>
    <property type="project" value="UniProtKB-KW"/>
</dbReference>
<keyword evidence="15" id="KW-0543">Viral nucleoprotein</keyword>
<keyword evidence="5" id="KW-0732">Signal</keyword>
<dbReference type="InterPro" id="IPR002417">
    <property type="entry name" value="Spike_prot"/>
</dbReference>
<reference evidence="15" key="2">
    <citation type="journal article" date="1996" name="J. Gen. Virol.">
        <title>Identification of the non-virion (NV) protein of fish rhabdoviruses viral haemorrhagic septicaemia virus and infectious haematopoietic necrosis virus.</title>
        <authorList>
            <person name="Schuetze H."/>
            <person name="Enzmann P.J."/>
            <person name="Mundt E."/>
            <person name="Mettenleiter T.C."/>
        </authorList>
    </citation>
    <scope>NUCLEOTIDE SEQUENCE</scope>
    <source>
        <strain evidence="15">Fi13</strain>
    </source>
</reference>
<keyword evidence="10" id="KW-0472">Membrane</keyword>
<accession>Q08487</accession>
<keyword evidence="8" id="KW-0261">Viral envelope protein</keyword>
<keyword evidence="4" id="KW-0812">Transmembrane</keyword>
<evidence type="ECO:0000256" key="12">
    <source>
        <dbReference type="ARBA" id="ARBA00023296"/>
    </source>
</evidence>
<proteinExistence type="inferred from homology"/>
<dbReference type="InterPro" id="IPR055447">
    <property type="entry name" value="Rhabdo_glycop_CD"/>
</dbReference>
<dbReference type="Pfam" id="PF24833">
    <property type="entry name" value="Rhabdo_glycop_CD"/>
    <property type="match status" value="1"/>
</dbReference>
<dbReference type="GO" id="GO:0055036">
    <property type="term" value="C:virion membrane"/>
    <property type="evidence" value="ECO:0007669"/>
    <property type="project" value="UniProtKB-SubCell"/>
</dbReference>
<keyword evidence="9" id="KW-1133">Transmembrane helix</keyword>
<dbReference type="PIR" id="S34565">
    <property type="entry name" value="S34565"/>
</dbReference>
<dbReference type="GO" id="GO:0019062">
    <property type="term" value="P:virion attachment to host cell"/>
    <property type="evidence" value="ECO:0007669"/>
    <property type="project" value="UniProtKB-KW"/>
</dbReference>
<evidence type="ECO:0000256" key="8">
    <source>
        <dbReference type="ARBA" id="ARBA00022879"/>
    </source>
</evidence>
<evidence type="ECO:0000256" key="1">
    <source>
        <dbReference type="ARBA" id="ARBA00004563"/>
    </source>
</evidence>
<dbReference type="InterPro" id="IPR001903">
    <property type="entry name" value="Rhabdo_glycop_FD"/>
</dbReference>
<dbReference type="EMBL" id="X73873">
    <property type="protein sequence ID" value="CAA52080.1"/>
    <property type="molecule type" value="Genomic_RNA"/>
</dbReference>
<reference evidence="15" key="1">
    <citation type="journal article" date="1991" name="Biochim. Biophys. Acta">
        <title>Sequence of a cDNA carrying the glycoprotein gene and part of the matrix protein M2 gene of viral haemorrhagic scepticaemia virus, a fish rhabdovirus.</title>
        <authorList>
            <person name="Thiry M."/>
            <person name="Lecoq-Xhonneux F."/>
            <person name="Dheur I."/>
            <person name="Renard A."/>
            <person name="De Kinkelin P."/>
        </authorList>
    </citation>
    <scope>NUCLEOTIDE SEQUENCE</scope>
    <source>
        <strain evidence="15">Fi13</strain>
    </source>
</reference>
<evidence type="ECO:0000256" key="3">
    <source>
        <dbReference type="ARBA" id="ARBA00022581"/>
    </source>
</evidence>
<evidence type="ECO:0000256" key="5">
    <source>
        <dbReference type="ARBA" id="ARBA00022729"/>
    </source>
</evidence>
<evidence type="ECO:0000256" key="11">
    <source>
        <dbReference type="ARBA" id="ARBA00023180"/>
    </source>
</evidence>
<organism evidence="15">
    <name type="scientific">Viral hemorrhagic septicemia virus</name>
    <dbReference type="NCBI Taxonomy" id="11287"/>
    <lineage>
        <taxon>Viruses</taxon>
        <taxon>Riboviria</taxon>
        <taxon>Orthornavirae</taxon>
        <taxon>Negarnaviricota</taxon>
        <taxon>Haploviricotina</taxon>
        <taxon>Monjiviricetes</taxon>
        <taxon>Mononegavirales</taxon>
        <taxon>Rhabdoviridae</taxon>
        <taxon>Gammarhabdovirinae</taxon>
        <taxon>Novirhabdovirus</taxon>
        <taxon>Novirhabdovirus piscine</taxon>
    </lineage>
</organism>
<dbReference type="SUPFAM" id="SSF161008">
    <property type="entry name" value="Viral glycoprotein ectodomain-like"/>
    <property type="match status" value="1"/>
</dbReference>
<keyword evidence="12" id="KW-1160">Virus entry into host cell</keyword>
<keyword evidence="7" id="KW-0946">Virion</keyword>
<name>Q08487_9RHAB</name>
<evidence type="ECO:0000259" key="14">
    <source>
        <dbReference type="Pfam" id="PF24833"/>
    </source>
</evidence>
<evidence type="ECO:0000256" key="9">
    <source>
        <dbReference type="ARBA" id="ARBA00022989"/>
    </source>
</evidence>
<feature type="domain" description="Spike glycoprotein G central" evidence="14">
    <location>
        <begin position="297"/>
        <end position="407"/>
    </location>
</feature>
<evidence type="ECO:0000256" key="2">
    <source>
        <dbReference type="ARBA" id="ARBA00010356"/>
    </source>
</evidence>
<feature type="domain" description="Spike glycoprotein fusion" evidence="13">
    <location>
        <begin position="108"/>
        <end position="203"/>
    </location>
</feature>
<comment type="subcellular location">
    <subcellularLocation>
        <location evidence="1">Virion membrane</location>
        <topology evidence="1">Single-pass type I membrane protein</topology>
    </subcellularLocation>
</comment>
<keyword evidence="3" id="KW-0945">Host-virus interaction</keyword>
<comment type="similarity">
    <text evidence="2">Belongs to the novirhabdovirus glycoprotein family.</text>
</comment>
<evidence type="ECO:0000256" key="4">
    <source>
        <dbReference type="ARBA" id="ARBA00022692"/>
    </source>
</evidence>
<dbReference type="Pfam" id="PF00974">
    <property type="entry name" value="Rhabdo_glycop_FD"/>
    <property type="match status" value="1"/>
</dbReference>
<dbReference type="GO" id="GO:0046718">
    <property type="term" value="P:symbiont entry into host cell"/>
    <property type="evidence" value="ECO:0007669"/>
    <property type="project" value="UniProtKB-KW"/>
</dbReference>
<sequence length="518" mass="58053">MAHLCTQQARPMEWNTFFLVILIIIIKSTTPQITQRPPVENISTYHADWDTPLYTHPSNCRDDSFVPIRPAQLRCPHEFEDINKGLVSVPTKIIHLPLSVTSVSAVASGHYLHRVTYRVTCSTSFFGGQTIEKTILEAKLSRQEATDEASKDHEYPFFPEPSCIWMKNNVHKDITHYYKTPKTVSVDLYSRKFLNPDFIEGVCTTSPCQTHWQGVYWVGATPKAHCPTSETLEGHLFTRTHDHRVVKAIVAGHHPWGLTMACTVTFCGAEWIKTDLGDLIQVTGPGGTGKLTPKKCVNADVQMRGATDDFSYLNHLITNMAQRTECLDAHSDITASGKISSFLLSKFRPSHPGPGKAHYLLNGQIMRGDCDYEAVVSINYNSAQYKTVNNTWKSWKRVDNNTDGYDGMIFGDKLIIPDIEKYQSVYDSGMLVQRNLVEVPHLSIVFVSNTSDLSTNHIHTNLIPSDWSFHWSIWPSLSGMGVVGGAFLLLVLCCCCKASPPIPNYGIPMQQFSRSQTV</sequence>
<evidence type="ECO:0000313" key="15">
    <source>
        <dbReference type="EMBL" id="CAA52080.1"/>
    </source>
</evidence>
<keyword evidence="6" id="KW-1161">Viral attachment to host cell</keyword>
<evidence type="ECO:0000256" key="7">
    <source>
        <dbReference type="ARBA" id="ARBA00022844"/>
    </source>
</evidence>
<evidence type="ECO:0000259" key="13">
    <source>
        <dbReference type="Pfam" id="PF00974"/>
    </source>
</evidence>
<dbReference type="GO" id="GO:0019031">
    <property type="term" value="C:viral envelope"/>
    <property type="evidence" value="ECO:0007669"/>
    <property type="project" value="UniProtKB-KW"/>
</dbReference>
<gene>
    <name evidence="15" type="primary">G</name>
</gene>
<protein>
    <submittedName>
        <fullName evidence="15">Glycoprotein</fullName>
    </submittedName>
</protein>